<evidence type="ECO:0000313" key="4">
    <source>
        <dbReference type="Proteomes" id="UP000193925"/>
    </source>
</evidence>
<keyword evidence="4" id="KW-1185">Reference proteome</keyword>
<evidence type="ECO:0000256" key="1">
    <source>
        <dbReference type="SAM" id="Phobius"/>
    </source>
</evidence>
<accession>A0A060UU34</accession>
<keyword evidence="1" id="KW-1133">Transmembrane helix</keyword>
<name>A0A060UU34_9PROT</name>
<feature type="transmembrane region" description="Helical" evidence="1">
    <location>
        <begin position="207"/>
        <end position="229"/>
    </location>
</feature>
<reference evidence="3 4" key="3">
    <citation type="submission" date="2017-03" db="EMBL/GenBank/DDBJ databases">
        <authorList>
            <person name="Regsiter A."/>
            <person name="William W."/>
        </authorList>
    </citation>
    <scope>NUCLEOTIDE SEQUENCE [LARGE SCALE GENOMIC DNA]</scope>
    <source>
        <strain evidence="3">PRJEB5721</strain>
    </source>
</reference>
<dbReference type="EMBL" id="CCCS020000078">
    <property type="protein sequence ID" value="CDQ12122.1"/>
    <property type="molecule type" value="Genomic_DNA"/>
</dbReference>
<organism evidence="2">
    <name type="scientific">Acidithiobacillus ferrivorans</name>
    <dbReference type="NCBI Taxonomy" id="160808"/>
    <lineage>
        <taxon>Bacteria</taxon>
        <taxon>Pseudomonadati</taxon>
        <taxon>Pseudomonadota</taxon>
        <taxon>Acidithiobacillia</taxon>
        <taxon>Acidithiobacillales</taxon>
        <taxon>Acidithiobacillaceae</taxon>
        <taxon>Acidithiobacillus</taxon>
    </lineage>
</organism>
<dbReference type="EMBL" id="LT841305">
    <property type="protein sequence ID" value="SMH64750.1"/>
    <property type="molecule type" value="Genomic_DNA"/>
</dbReference>
<feature type="transmembrane region" description="Helical" evidence="1">
    <location>
        <begin position="33"/>
        <end position="50"/>
    </location>
</feature>
<protein>
    <submittedName>
        <fullName evidence="2">Uncharacterized protein</fullName>
    </submittedName>
</protein>
<feature type="transmembrane region" description="Helical" evidence="1">
    <location>
        <begin position="88"/>
        <end position="115"/>
    </location>
</feature>
<reference evidence="2" key="1">
    <citation type="submission" date="2014-03" db="EMBL/GenBank/DDBJ databases">
        <authorList>
            <person name="Genoscope - CEA"/>
        </authorList>
    </citation>
    <scope>NUCLEOTIDE SEQUENCE [LARGE SCALE GENOMIC DNA]</scope>
    <source>
        <strain evidence="2">CF27</strain>
    </source>
</reference>
<sequence length="259" mass="28132">MSDVLQPKQIEPGWETRWWQQGTALVSRRPMSFGLFALASVTIAALPMQWRIPMSFMMIVGGLLLAMSADLQYGFVETFTRIKGNLPGAAAALLLWSGLCVLVVMATSAFFPSLVNSELAVGGQAFLTRYISNGVFAFVMVVITSYASIQIGLLALGLLSDFGRSYVTALNATVKNEAMFFGCLILGVVVDGVWYLLGHYAGSEVVLFFMTGPDAVLNLLAMIGLYLFIRESLGGVMENKPLPEELVNVPESFTSSSYH</sequence>
<keyword evidence="1" id="KW-0812">Transmembrane</keyword>
<feature type="transmembrane region" description="Helical" evidence="1">
    <location>
        <begin position="180"/>
        <end position="201"/>
    </location>
</feature>
<feature type="transmembrane region" description="Helical" evidence="1">
    <location>
        <begin position="135"/>
        <end position="159"/>
    </location>
</feature>
<reference evidence="2" key="2">
    <citation type="submission" date="2014-07" db="EMBL/GenBank/DDBJ databases">
        <title>Initial genome analysis of the psychrotolerant acidophile Acidithiobacillus ferrivorans CF27: insights into iron and sulfur oxidation pathways and into biofilm formation.</title>
        <authorList>
            <person name="Talla E."/>
            <person name="Hedrich S."/>
            <person name="Mangenot S."/>
            <person name="Ji B."/>
            <person name="Johnson D.B."/>
            <person name="Barbe V."/>
            <person name="Bonnefoy V."/>
        </authorList>
    </citation>
    <scope>NUCLEOTIDE SEQUENCE [LARGE SCALE GENOMIC DNA]</scope>
    <source>
        <strain evidence="2">CF27</strain>
    </source>
</reference>
<proteinExistence type="predicted"/>
<feature type="transmembrane region" description="Helical" evidence="1">
    <location>
        <begin position="56"/>
        <end position="76"/>
    </location>
</feature>
<dbReference type="AlphaFoldDB" id="A0A060UU34"/>
<evidence type="ECO:0000313" key="3">
    <source>
        <dbReference type="EMBL" id="SMH64750.1"/>
    </source>
</evidence>
<keyword evidence="1" id="KW-0472">Membrane</keyword>
<evidence type="ECO:0000313" key="2">
    <source>
        <dbReference type="EMBL" id="CDQ12122.1"/>
    </source>
</evidence>
<dbReference type="Proteomes" id="UP000193925">
    <property type="component" value="Chromosome AFERRI"/>
</dbReference>
<gene>
    <name evidence="3" type="ORF">AFERRI_10784</name>
    <name evidence="2" type="ORF">AFERRI_80071</name>
</gene>